<dbReference type="Proteomes" id="UP001152797">
    <property type="component" value="Unassembled WGS sequence"/>
</dbReference>
<protein>
    <submittedName>
        <fullName evidence="17">N-acetylneuraminate transporter</fullName>
    </submittedName>
</protein>
<gene>
    <name evidence="15" type="ORF">C1SCF055_LOCUS220</name>
</gene>
<reference evidence="16" key="2">
    <citation type="submission" date="2024-04" db="EMBL/GenBank/DDBJ databases">
        <authorList>
            <person name="Chen Y."/>
            <person name="Shah S."/>
            <person name="Dougan E. K."/>
            <person name="Thang M."/>
            <person name="Chan C."/>
        </authorList>
    </citation>
    <scope>NUCLEOTIDE SEQUENCE [LARGE SCALE GENOMIC DNA]</scope>
</reference>
<feature type="transmembrane region" description="Helical" evidence="13">
    <location>
        <begin position="371"/>
        <end position="391"/>
    </location>
</feature>
<feature type="transmembrane region" description="Helical" evidence="13">
    <location>
        <begin position="471"/>
        <end position="496"/>
    </location>
</feature>
<keyword evidence="8" id="KW-0915">Sodium</keyword>
<accession>A0A9P1FEE6</accession>
<evidence type="ECO:0000313" key="17">
    <source>
        <dbReference type="EMBL" id="CAL4758942.1"/>
    </source>
</evidence>
<feature type="transmembrane region" description="Helical" evidence="13">
    <location>
        <begin position="671"/>
        <end position="697"/>
    </location>
</feature>
<proteinExistence type="inferred from homology"/>
<evidence type="ECO:0000256" key="6">
    <source>
        <dbReference type="ARBA" id="ARBA00022692"/>
    </source>
</evidence>
<dbReference type="Gene3D" id="1.20.1730.10">
    <property type="entry name" value="Sodium/glucose cotransporter"/>
    <property type="match status" value="1"/>
</dbReference>
<dbReference type="InterPro" id="IPR006286">
    <property type="entry name" value="C56_PfpI-like"/>
</dbReference>
<evidence type="ECO:0000256" key="5">
    <source>
        <dbReference type="ARBA" id="ARBA00022475"/>
    </source>
</evidence>
<dbReference type="EMBL" id="CAMXCT030000001">
    <property type="protein sequence ID" value="CAL4758942.1"/>
    <property type="molecule type" value="Genomic_DNA"/>
</dbReference>
<feature type="transmembrane region" description="Helical" evidence="13">
    <location>
        <begin position="266"/>
        <end position="284"/>
    </location>
</feature>
<evidence type="ECO:0000256" key="8">
    <source>
        <dbReference type="ARBA" id="ARBA00023053"/>
    </source>
</evidence>
<feature type="transmembrane region" description="Helical" evidence="13">
    <location>
        <begin position="571"/>
        <end position="593"/>
    </location>
</feature>
<keyword evidence="4" id="KW-0813">Transport</keyword>
<evidence type="ECO:0000259" key="14">
    <source>
        <dbReference type="Pfam" id="PF01965"/>
    </source>
</evidence>
<dbReference type="GO" id="GO:0015293">
    <property type="term" value="F:symporter activity"/>
    <property type="evidence" value="ECO:0007669"/>
    <property type="project" value="TreeGrafter"/>
</dbReference>
<feature type="transmembrane region" description="Helical" evidence="13">
    <location>
        <begin position="633"/>
        <end position="651"/>
    </location>
</feature>
<evidence type="ECO:0000256" key="13">
    <source>
        <dbReference type="SAM" id="Phobius"/>
    </source>
</evidence>
<dbReference type="InterPro" id="IPR051163">
    <property type="entry name" value="Sodium:Solute_Symporter_SSF"/>
</dbReference>
<feature type="domain" description="DJ-1/PfpI" evidence="14">
    <location>
        <begin position="3"/>
        <end position="182"/>
    </location>
</feature>
<keyword evidence="9" id="KW-0406">Ion transport</keyword>
<keyword evidence="5" id="KW-1003">Cell membrane</keyword>
<evidence type="ECO:0000256" key="11">
    <source>
        <dbReference type="ARBA" id="ARBA00023201"/>
    </source>
</evidence>
<keyword evidence="18" id="KW-1185">Reference proteome</keyword>
<keyword evidence="7 13" id="KW-1133">Transmembrane helix</keyword>
<comment type="subcellular location">
    <subcellularLocation>
        <location evidence="1">Cell membrane</location>
        <topology evidence="1">Multi-pass membrane protein</topology>
    </subcellularLocation>
</comment>
<dbReference type="InterPro" id="IPR001734">
    <property type="entry name" value="Na/solute_symporter"/>
</dbReference>
<dbReference type="SUPFAM" id="SSF52317">
    <property type="entry name" value="Class I glutamine amidotransferase-like"/>
    <property type="match status" value="1"/>
</dbReference>
<dbReference type="NCBIfam" id="TIGR00813">
    <property type="entry name" value="sss"/>
    <property type="match status" value="1"/>
</dbReference>
<dbReference type="AlphaFoldDB" id="A0A9P1FEE6"/>
<evidence type="ECO:0000256" key="3">
    <source>
        <dbReference type="ARBA" id="ARBA00008542"/>
    </source>
</evidence>
<feature type="transmembrane region" description="Helical" evidence="13">
    <location>
        <begin position="516"/>
        <end position="538"/>
    </location>
</feature>
<dbReference type="Pfam" id="PF00474">
    <property type="entry name" value="SSF"/>
    <property type="match status" value="1"/>
</dbReference>
<feature type="transmembrane region" description="Helical" evidence="13">
    <location>
        <begin position="192"/>
        <end position="213"/>
    </location>
</feature>
<keyword evidence="10 13" id="KW-0472">Membrane</keyword>
<evidence type="ECO:0000256" key="2">
    <source>
        <dbReference type="ARBA" id="ARBA00006434"/>
    </source>
</evidence>
<dbReference type="CDD" id="cd03169">
    <property type="entry name" value="GATase1_PfpI_1"/>
    <property type="match status" value="1"/>
</dbReference>
<feature type="transmembrane region" description="Helical" evidence="13">
    <location>
        <begin position="338"/>
        <end position="359"/>
    </location>
</feature>
<dbReference type="PROSITE" id="PS51276">
    <property type="entry name" value="PEPTIDASE_C56_PFPI"/>
    <property type="match status" value="1"/>
</dbReference>
<evidence type="ECO:0000256" key="9">
    <source>
        <dbReference type="ARBA" id="ARBA00023065"/>
    </source>
</evidence>
<dbReference type="InterPro" id="IPR002818">
    <property type="entry name" value="DJ-1/PfpI"/>
</dbReference>
<evidence type="ECO:0000313" key="18">
    <source>
        <dbReference type="Proteomes" id="UP001152797"/>
    </source>
</evidence>
<comment type="similarity">
    <text evidence="3">Belongs to the peptidase C56 family.</text>
</comment>
<comment type="caution">
    <text evidence="15">The sequence shown here is derived from an EMBL/GenBank/DDBJ whole genome shotgun (WGS) entry which is preliminary data.</text>
</comment>
<dbReference type="Pfam" id="PF01965">
    <property type="entry name" value="DJ-1_PfpI"/>
    <property type="match status" value="1"/>
</dbReference>
<dbReference type="PANTHER" id="PTHR42985">
    <property type="entry name" value="SODIUM-COUPLED MONOCARBOXYLATE TRANSPORTER"/>
    <property type="match status" value="1"/>
</dbReference>
<dbReference type="Gene3D" id="3.40.50.880">
    <property type="match status" value="1"/>
</dbReference>
<feature type="transmembrane region" description="Helical" evidence="13">
    <location>
        <begin position="605"/>
        <end position="626"/>
    </location>
</feature>
<dbReference type="PROSITE" id="PS50283">
    <property type="entry name" value="NA_SOLUT_SYMP_3"/>
    <property type="match status" value="1"/>
</dbReference>
<dbReference type="PANTHER" id="PTHR42985:SF32">
    <property type="entry name" value="SODIUM IODIDE SYMPORTER"/>
    <property type="match status" value="1"/>
</dbReference>
<feature type="transmembrane region" description="Helical" evidence="13">
    <location>
        <begin position="234"/>
        <end position="254"/>
    </location>
</feature>
<dbReference type="EMBL" id="CAMXCT020000001">
    <property type="protein sequence ID" value="CAL1125005.1"/>
    <property type="molecule type" value="Genomic_DNA"/>
</dbReference>
<reference evidence="15" key="1">
    <citation type="submission" date="2022-10" db="EMBL/GenBank/DDBJ databases">
        <authorList>
            <person name="Chen Y."/>
            <person name="Dougan E. K."/>
            <person name="Chan C."/>
            <person name="Rhodes N."/>
            <person name="Thang M."/>
        </authorList>
    </citation>
    <scope>NUCLEOTIDE SEQUENCE</scope>
</reference>
<dbReference type="OrthoDB" id="6132759at2759"/>
<dbReference type="GO" id="GO:0006814">
    <property type="term" value="P:sodium ion transport"/>
    <property type="evidence" value="ECO:0007669"/>
    <property type="project" value="UniProtKB-KW"/>
</dbReference>
<name>A0A9P1FEE6_9DINO</name>
<keyword evidence="11" id="KW-0739">Sodium transport</keyword>
<organism evidence="15">
    <name type="scientific">Cladocopium goreaui</name>
    <dbReference type="NCBI Taxonomy" id="2562237"/>
    <lineage>
        <taxon>Eukaryota</taxon>
        <taxon>Sar</taxon>
        <taxon>Alveolata</taxon>
        <taxon>Dinophyceae</taxon>
        <taxon>Suessiales</taxon>
        <taxon>Symbiodiniaceae</taxon>
        <taxon>Cladocopium</taxon>
    </lineage>
</organism>
<evidence type="ECO:0000256" key="4">
    <source>
        <dbReference type="ARBA" id="ARBA00022448"/>
    </source>
</evidence>
<dbReference type="EMBL" id="CAMXCT010000001">
    <property type="protein sequence ID" value="CAI3971630.1"/>
    <property type="molecule type" value="Genomic_DNA"/>
</dbReference>
<dbReference type="InterPro" id="IPR029062">
    <property type="entry name" value="Class_I_gatase-like"/>
</dbReference>
<feature type="transmembrane region" description="Helical" evidence="13">
    <location>
        <begin position="305"/>
        <end position="332"/>
    </location>
</feature>
<keyword evidence="6 13" id="KW-0812">Transmembrane</keyword>
<comment type="similarity">
    <text evidence="2 12">Belongs to the sodium:solute symporter (SSF) (TC 2.A.21) family.</text>
</comment>
<sequence>MPKVLMPIGDATEVLDTMYPYFRLPEDGFEVVVAGPEARLYHMVLHEIPPNADPPWDITQERPGYHLPASVAFRDVDPTEYAGLFVSGGRAPEYLRYDKDLLRITRHFFEANKPVACVCHGIEILTAADCIQGRTMTTVAKCALDVEQGGAKYVDEPTVVDGNLVSARVWMDNTMLLKKFIEMLHQGSMGDWIYRTDLWVIFIYMGVMLYVAWRVSATSGDIEGYTVGNRKMPGWAIGLSVLGTFTSSISFLALPATTYATNWNTFVFSLALPISAWIAVLYFVPLYRNQVQFSAYEFLEARFGYWARAYVVISYVILQIIRVAMVLLLVALAVTPLLGWNIIPTLILLGTLVIIYDTLGGIQAVIWTDVVQVVILIVGALWCLFALTFGLPGGITEFIESVPLDRISLGVWDAETESSKPWWDVWYLGQSTILVVIIYGISENLRNYGTDQNYVQRILSARSDHEAAKSLWIGAWAYLPISIMFCLIGTALWVNYPTPPIVDGEMISPDKVFPNFIHTRLPLPVAGLVIGAIMAAAMSTVDSSLNSSSTVVYVDIIRRFELKPAWVPEIIMLRGLTITLGIVGTAAAVAIYQRYLNESETIMRMWWTYAGVAGGGMFGLFLLAWLLPRTPNWAAILGVILSIPMLVWGILPVSVLEAQELEHLACPLHGNLVGVAGTSIIVSVGLLALVAVSLGLCRPNEKAALPSEK</sequence>
<evidence type="ECO:0000256" key="1">
    <source>
        <dbReference type="ARBA" id="ARBA00004651"/>
    </source>
</evidence>
<dbReference type="InterPro" id="IPR038377">
    <property type="entry name" value="Na/Glc_symporter_sf"/>
</dbReference>
<evidence type="ECO:0000256" key="10">
    <source>
        <dbReference type="ARBA" id="ARBA00023136"/>
    </source>
</evidence>
<dbReference type="CDD" id="cd11495">
    <property type="entry name" value="SLC5sbd_NIS-like_u3"/>
    <property type="match status" value="1"/>
</dbReference>
<dbReference type="GO" id="GO:0005886">
    <property type="term" value="C:plasma membrane"/>
    <property type="evidence" value="ECO:0007669"/>
    <property type="project" value="UniProtKB-SubCell"/>
</dbReference>
<evidence type="ECO:0000256" key="12">
    <source>
        <dbReference type="RuleBase" id="RU362091"/>
    </source>
</evidence>
<evidence type="ECO:0000313" key="16">
    <source>
        <dbReference type="EMBL" id="CAL1125005.1"/>
    </source>
</evidence>
<evidence type="ECO:0000256" key="7">
    <source>
        <dbReference type="ARBA" id="ARBA00022989"/>
    </source>
</evidence>
<evidence type="ECO:0000313" key="15">
    <source>
        <dbReference type="EMBL" id="CAI3971630.1"/>
    </source>
</evidence>